<evidence type="ECO:0000313" key="1">
    <source>
        <dbReference type="EMBL" id="CAG8585749.1"/>
    </source>
</evidence>
<organism evidence="1 2">
    <name type="scientific">Funneliformis caledonium</name>
    <dbReference type="NCBI Taxonomy" id="1117310"/>
    <lineage>
        <taxon>Eukaryota</taxon>
        <taxon>Fungi</taxon>
        <taxon>Fungi incertae sedis</taxon>
        <taxon>Mucoromycota</taxon>
        <taxon>Glomeromycotina</taxon>
        <taxon>Glomeromycetes</taxon>
        <taxon>Glomerales</taxon>
        <taxon>Glomeraceae</taxon>
        <taxon>Funneliformis</taxon>
    </lineage>
</organism>
<evidence type="ECO:0000313" key="2">
    <source>
        <dbReference type="Proteomes" id="UP000789570"/>
    </source>
</evidence>
<keyword evidence="2" id="KW-1185">Reference proteome</keyword>
<proteinExistence type="predicted"/>
<comment type="caution">
    <text evidence="1">The sequence shown here is derived from an EMBL/GenBank/DDBJ whole genome shotgun (WGS) entry which is preliminary data.</text>
</comment>
<protein>
    <submittedName>
        <fullName evidence="1">9961_t:CDS:1</fullName>
    </submittedName>
</protein>
<reference evidence="1" key="1">
    <citation type="submission" date="2021-06" db="EMBL/GenBank/DDBJ databases">
        <authorList>
            <person name="Kallberg Y."/>
            <person name="Tangrot J."/>
            <person name="Rosling A."/>
        </authorList>
    </citation>
    <scope>NUCLEOTIDE SEQUENCE</scope>
    <source>
        <strain evidence="1">UK204</strain>
    </source>
</reference>
<dbReference type="Proteomes" id="UP000789570">
    <property type="component" value="Unassembled WGS sequence"/>
</dbReference>
<sequence length="108" mass="12231">MAENSSTSFEHNFPTSSLIRASRQIVKTNQSGYDIICETNYQKNSQILFQITWTNKDGVERIVKSIKSARHVAKLLVEDIKCNNTQVLQVLTSTSISGVHLFGFDFDF</sequence>
<gene>
    <name evidence="1" type="ORF">FCALED_LOCUS7829</name>
</gene>
<dbReference type="EMBL" id="CAJVPQ010002155">
    <property type="protein sequence ID" value="CAG8585749.1"/>
    <property type="molecule type" value="Genomic_DNA"/>
</dbReference>
<accession>A0A9N9G6X9</accession>
<name>A0A9N9G6X9_9GLOM</name>
<dbReference type="AlphaFoldDB" id="A0A9N9G6X9"/>